<organism evidence="2 3">
    <name type="scientific">Rufibacter latericius</name>
    <dbReference type="NCBI Taxonomy" id="2487040"/>
    <lineage>
        <taxon>Bacteria</taxon>
        <taxon>Pseudomonadati</taxon>
        <taxon>Bacteroidota</taxon>
        <taxon>Cytophagia</taxon>
        <taxon>Cytophagales</taxon>
        <taxon>Hymenobacteraceae</taxon>
        <taxon>Rufibacter</taxon>
    </lineage>
</organism>
<proteinExistence type="predicted"/>
<evidence type="ECO:0000313" key="2">
    <source>
        <dbReference type="EMBL" id="RNI24032.1"/>
    </source>
</evidence>
<protein>
    <submittedName>
        <fullName evidence="2">DUF4065 domain-containing protein</fullName>
    </submittedName>
</protein>
<dbReference type="Pfam" id="PF13274">
    <property type="entry name" value="SocA_Panacea"/>
    <property type="match status" value="1"/>
</dbReference>
<comment type="caution">
    <text evidence="2">The sequence shown here is derived from an EMBL/GenBank/DDBJ whole genome shotgun (WGS) entry which is preliminary data.</text>
</comment>
<sequence>MQSPITGKEMKLEMEATKLPFRKEEFEVMYHYYVCEESGERFTDDVLDTLNLNQVYNLYREKYGIPFPDEIRSIREQYGVSASKMSLILGFGANQYRLYETGEIPSVANGRLILAIKEPEDFIKQVKLSEHYLNEGEVAKIVQKAERIIQRNNNNIWNYQLTMQITHGESPSAYSGYCKLDFARVAKIISYFGQAFEVNKTKLNKLLFYADFGHYKRTGRSLTGLEYRAIQYGPVPAEYDKLYMKLQEDGLIAVSQKVVKDYTAEIFKGVVPVEEADFNGEELSVLERVRSSLGHLSTSDLVHISHEEFAWTANEKDRSLINYQDHAFHLQHFH</sequence>
<name>A0A3M9MEM5_9BACT</name>
<accession>A0A3M9MEM5</accession>
<dbReference type="GO" id="GO:0003677">
    <property type="term" value="F:DNA binding"/>
    <property type="evidence" value="ECO:0007669"/>
    <property type="project" value="InterPro"/>
</dbReference>
<dbReference type="EMBL" id="RJJD01000013">
    <property type="protein sequence ID" value="RNI24032.1"/>
    <property type="molecule type" value="Genomic_DNA"/>
</dbReference>
<gene>
    <name evidence="2" type="ORF">EFB08_16750</name>
</gene>
<reference evidence="2 3" key="1">
    <citation type="submission" date="2018-11" db="EMBL/GenBank/DDBJ databases">
        <title>Rufibacter latericius sp. nov., isolated from water in Baiyang Lake.</title>
        <authorList>
            <person name="Yang Y."/>
        </authorList>
    </citation>
    <scope>NUCLEOTIDE SEQUENCE [LARGE SCALE GENOMIC DNA]</scope>
    <source>
        <strain evidence="2 3">R-22-1c-1</strain>
    </source>
</reference>
<dbReference type="Proteomes" id="UP000272117">
    <property type="component" value="Unassembled WGS sequence"/>
</dbReference>
<evidence type="ECO:0000259" key="1">
    <source>
        <dbReference type="Pfam" id="PF13274"/>
    </source>
</evidence>
<keyword evidence="3" id="KW-1185">Reference proteome</keyword>
<dbReference type="OrthoDB" id="9804491at2"/>
<dbReference type="AlphaFoldDB" id="A0A3M9MEM5"/>
<dbReference type="RefSeq" id="WP_123128120.1">
    <property type="nucleotide sequence ID" value="NZ_RJJD01000013.1"/>
</dbReference>
<dbReference type="InterPro" id="IPR010982">
    <property type="entry name" value="Lambda_DNA-bd_dom_sf"/>
</dbReference>
<dbReference type="InterPro" id="IPR025272">
    <property type="entry name" value="SocA_Panacea"/>
</dbReference>
<dbReference type="Gene3D" id="1.10.260.40">
    <property type="entry name" value="lambda repressor-like DNA-binding domains"/>
    <property type="match status" value="1"/>
</dbReference>
<feature type="domain" description="Antitoxin SocA-like Panacea" evidence="1">
    <location>
        <begin position="203"/>
        <end position="311"/>
    </location>
</feature>
<evidence type="ECO:0000313" key="3">
    <source>
        <dbReference type="Proteomes" id="UP000272117"/>
    </source>
</evidence>